<keyword evidence="3" id="KW-1185">Reference proteome</keyword>
<dbReference type="RefSeq" id="WP_168054398.1">
    <property type="nucleotide sequence ID" value="NZ_JAATJR010000008.1"/>
</dbReference>
<feature type="region of interest" description="Disordered" evidence="1">
    <location>
        <begin position="13"/>
        <end position="32"/>
    </location>
</feature>
<comment type="caution">
    <text evidence="2">The sequence shown here is derived from an EMBL/GenBank/DDBJ whole genome shotgun (WGS) entry which is preliminary data.</text>
</comment>
<evidence type="ECO:0000256" key="1">
    <source>
        <dbReference type="SAM" id="MobiDB-lite"/>
    </source>
</evidence>
<proteinExistence type="predicted"/>
<feature type="compositionally biased region" description="Pro residues" evidence="1">
    <location>
        <begin position="16"/>
        <end position="31"/>
    </location>
</feature>
<gene>
    <name evidence="2" type="ORF">HB662_25895</name>
</gene>
<evidence type="ECO:0000313" key="3">
    <source>
        <dbReference type="Proteomes" id="UP000765160"/>
    </source>
</evidence>
<protein>
    <submittedName>
        <fullName evidence="2">Uncharacterized protein</fullName>
    </submittedName>
</protein>
<dbReference type="EMBL" id="JAAVTX010000008">
    <property type="protein sequence ID" value="NKE48236.1"/>
    <property type="molecule type" value="Genomic_DNA"/>
</dbReference>
<sequence>MRPLPLPECLGVLHDAPPPAPANDTAPPPGPETIIWRQGDGEDTVIGGGGGDTLCIAASDLTLPLLLLAIEVDDGGPAPSLHGGWIDIAGIKGRLVLGSECLCFQAMERLILQPPAAG</sequence>
<dbReference type="Proteomes" id="UP000765160">
    <property type="component" value="Unassembled WGS sequence"/>
</dbReference>
<accession>A0ABX1F777</accession>
<evidence type="ECO:0000313" key="2">
    <source>
        <dbReference type="EMBL" id="NKE48236.1"/>
    </source>
</evidence>
<reference evidence="2 3" key="1">
    <citation type="submission" date="2020-03" db="EMBL/GenBank/DDBJ databases">
        <title>Roseomonas selenitidurans sp. nov. isolated from soil.</title>
        <authorList>
            <person name="Liu H."/>
        </authorList>
    </citation>
    <scope>NUCLEOTIDE SEQUENCE [LARGE SCALE GENOMIC DNA]</scope>
    <source>
        <strain evidence="2 3">JCM 15073</strain>
    </source>
</reference>
<name>A0ABX1F777_9PROT</name>
<organism evidence="2 3">
    <name type="scientific">Falsiroseomonas frigidaquae</name>
    <dbReference type="NCBI Taxonomy" id="487318"/>
    <lineage>
        <taxon>Bacteria</taxon>
        <taxon>Pseudomonadati</taxon>
        <taxon>Pseudomonadota</taxon>
        <taxon>Alphaproteobacteria</taxon>
        <taxon>Acetobacterales</taxon>
        <taxon>Roseomonadaceae</taxon>
        <taxon>Falsiroseomonas</taxon>
    </lineage>
</organism>